<reference evidence="2" key="1">
    <citation type="submission" date="2020-03" db="EMBL/GenBank/DDBJ databases">
        <title>The deep terrestrial virosphere.</title>
        <authorList>
            <person name="Holmfeldt K."/>
            <person name="Nilsson E."/>
            <person name="Simone D."/>
            <person name="Lopez-Fernandez M."/>
            <person name="Wu X."/>
            <person name="de Brujin I."/>
            <person name="Lundin D."/>
            <person name="Andersson A."/>
            <person name="Bertilsson S."/>
            <person name="Dopson M."/>
        </authorList>
    </citation>
    <scope>NUCLEOTIDE SEQUENCE</scope>
    <source>
        <strain evidence="2">MM415A02272</strain>
        <strain evidence="1">MM415B00380</strain>
    </source>
</reference>
<evidence type="ECO:0000313" key="1">
    <source>
        <dbReference type="EMBL" id="QJA65756.1"/>
    </source>
</evidence>
<dbReference type="EMBL" id="MT142047">
    <property type="protein sequence ID" value="QJA73713.1"/>
    <property type="molecule type" value="Genomic_DNA"/>
</dbReference>
<sequence length="283" mass="30606">MAELWGRVWQLQVGTLLIDGAEPTETHSLAVDFSVKKSLRREPNEASITIWNLGREHRAAIAAMGSGADVILKVGYRETGLEQIFSGDLRASPAQWEGPQVRVMLEGSDGGTAYRSARIQRSFAPGTTVGTVLTAAVEAMGVGAGNLPQLRSSLRLTSTGETYPGGTALSGPARDEVNRIVRGCGGTWSIQNGSFQLRLTGPVRRTALRISAQTGMVGSPVQETERGRTTTKAEVLMLPGMYPGRIVQLESREVNGNFEIFRVEYKGETRGNAWGAMLELRPY</sequence>
<dbReference type="AlphaFoldDB" id="A0A6M3JUI8"/>
<dbReference type="InterPro" id="IPR054496">
    <property type="entry name" value="E217_GP41"/>
</dbReference>
<accession>A0A6M3JUI8</accession>
<gene>
    <name evidence="2" type="ORF">MM415A02272_0007</name>
    <name evidence="1" type="ORF">MM415B00380_0008</name>
</gene>
<proteinExistence type="predicted"/>
<organism evidence="2">
    <name type="scientific">viral metagenome</name>
    <dbReference type="NCBI Taxonomy" id="1070528"/>
    <lineage>
        <taxon>unclassified sequences</taxon>
        <taxon>metagenomes</taxon>
        <taxon>organismal metagenomes</taxon>
    </lineage>
</organism>
<name>A0A6M3JUI8_9ZZZZ</name>
<protein>
    <recommendedName>
        <fullName evidence="3">Tail protein</fullName>
    </recommendedName>
</protein>
<evidence type="ECO:0008006" key="3">
    <source>
        <dbReference type="Google" id="ProtNLM"/>
    </source>
</evidence>
<dbReference type="EMBL" id="MT141544">
    <property type="protein sequence ID" value="QJA65756.1"/>
    <property type="molecule type" value="Genomic_DNA"/>
</dbReference>
<evidence type="ECO:0000313" key="2">
    <source>
        <dbReference type="EMBL" id="QJA73713.1"/>
    </source>
</evidence>
<dbReference type="Pfam" id="PF22759">
    <property type="entry name" value="E217_GP41"/>
    <property type="match status" value="1"/>
</dbReference>